<keyword evidence="3" id="KW-1185">Reference proteome</keyword>
<feature type="transmembrane region" description="Helical" evidence="1">
    <location>
        <begin position="42"/>
        <end position="63"/>
    </location>
</feature>
<keyword evidence="1" id="KW-0472">Membrane</keyword>
<feature type="transmembrane region" description="Helical" evidence="1">
    <location>
        <begin position="16"/>
        <end position="35"/>
    </location>
</feature>
<dbReference type="AlphaFoldDB" id="A0A521F5D2"/>
<reference evidence="2 3" key="1">
    <citation type="submission" date="2017-05" db="EMBL/GenBank/DDBJ databases">
        <authorList>
            <person name="Varghese N."/>
            <person name="Submissions S."/>
        </authorList>
    </citation>
    <scope>NUCLEOTIDE SEQUENCE [LARGE SCALE GENOMIC DNA]</scope>
    <source>
        <strain evidence="2 3">DSM 19504</strain>
    </source>
</reference>
<dbReference type="Proteomes" id="UP000319712">
    <property type="component" value="Unassembled WGS sequence"/>
</dbReference>
<dbReference type="OrthoDB" id="377017at2157"/>
<protein>
    <submittedName>
        <fullName evidence="2">Uncharacterized protein</fullName>
    </submittedName>
</protein>
<name>A0A521F5D2_9EURY</name>
<proteinExistence type="predicted"/>
<dbReference type="EMBL" id="FXTD01000020">
    <property type="protein sequence ID" value="SMO91364.1"/>
    <property type="molecule type" value="Genomic_DNA"/>
</dbReference>
<organism evidence="2 3">
    <name type="scientific">Halorubrum cibi</name>
    <dbReference type="NCBI Taxonomy" id="413815"/>
    <lineage>
        <taxon>Archaea</taxon>
        <taxon>Methanobacteriati</taxon>
        <taxon>Methanobacteriota</taxon>
        <taxon>Stenosarchaea group</taxon>
        <taxon>Halobacteria</taxon>
        <taxon>Halobacteriales</taxon>
        <taxon>Haloferacaceae</taxon>
        <taxon>Halorubrum</taxon>
    </lineage>
</organism>
<accession>A0A521F5D2</accession>
<evidence type="ECO:0000256" key="1">
    <source>
        <dbReference type="SAM" id="Phobius"/>
    </source>
</evidence>
<keyword evidence="1" id="KW-1133">Transmembrane helix</keyword>
<dbReference type="RefSeq" id="WP_142987837.1">
    <property type="nucleotide sequence ID" value="NZ_FXTD01000020.1"/>
</dbReference>
<evidence type="ECO:0000313" key="2">
    <source>
        <dbReference type="EMBL" id="SMO91364.1"/>
    </source>
</evidence>
<evidence type="ECO:0000313" key="3">
    <source>
        <dbReference type="Proteomes" id="UP000319712"/>
    </source>
</evidence>
<gene>
    <name evidence="2" type="ORF">SAMN06264867_1203</name>
</gene>
<keyword evidence="1" id="KW-0812">Transmembrane</keyword>
<sequence length="77" mass="8006">MAVSGLWADEPTPGRIAVSLGLALIGFYLAVQMIAADASTFLENWVIAGGFLAFGLGTADAYIESAALDELEEEGAR</sequence>